<dbReference type="Proteomes" id="UP001221898">
    <property type="component" value="Unassembled WGS sequence"/>
</dbReference>
<organism evidence="6 7">
    <name type="scientific">Aldrovandia affinis</name>
    <dbReference type="NCBI Taxonomy" id="143900"/>
    <lineage>
        <taxon>Eukaryota</taxon>
        <taxon>Metazoa</taxon>
        <taxon>Chordata</taxon>
        <taxon>Craniata</taxon>
        <taxon>Vertebrata</taxon>
        <taxon>Euteleostomi</taxon>
        <taxon>Actinopterygii</taxon>
        <taxon>Neopterygii</taxon>
        <taxon>Teleostei</taxon>
        <taxon>Notacanthiformes</taxon>
        <taxon>Halosauridae</taxon>
        <taxon>Aldrovandia</taxon>
    </lineage>
</organism>
<dbReference type="PANTHER" id="PTHR12080">
    <property type="entry name" value="SIGNALING LYMPHOCYTIC ACTIVATION MOLECULE"/>
    <property type="match status" value="1"/>
</dbReference>
<dbReference type="GO" id="GO:0016020">
    <property type="term" value="C:membrane"/>
    <property type="evidence" value="ECO:0007669"/>
    <property type="project" value="UniProtKB-SubCell"/>
</dbReference>
<evidence type="ECO:0000256" key="3">
    <source>
        <dbReference type="ARBA" id="ARBA00023136"/>
    </source>
</evidence>
<dbReference type="EMBL" id="JAINUG010001275">
    <property type="protein sequence ID" value="KAJ8357968.1"/>
    <property type="molecule type" value="Genomic_DNA"/>
</dbReference>
<sequence>MHAFSALSQVIGNQSPKVYQCGSSERIAVAAVGSITNVTVGQSVLTLYRSEYSKPHKYSRFHLQVFECVSKPNITAECRSNNISLSCSSSRGTEVTYSWETVPPAGNGSCVHMGQTMEMYPLPPSESTTYTCTAQNPVSRATSDPIDRGVCSIQQPQDRRWIPAVCGLSAFILTLLLLLFFLYWRNHRNKRSTYNNN</sequence>
<keyword evidence="3 5" id="KW-0472">Membrane</keyword>
<evidence type="ECO:0000313" key="6">
    <source>
        <dbReference type="EMBL" id="KAJ8357968.1"/>
    </source>
</evidence>
<dbReference type="InterPro" id="IPR015631">
    <property type="entry name" value="CD2/SLAM_rcpt"/>
</dbReference>
<dbReference type="InterPro" id="IPR036179">
    <property type="entry name" value="Ig-like_dom_sf"/>
</dbReference>
<comment type="subcellular location">
    <subcellularLocation>
        <location evidence="1">Membrane</location>
    </subcellularLocation>
</comment>
<keyword evidence="4" id="KW-0325">Glycoprotein</keyword>
<protein>
    <recommendedName>
        <fullName evidence="8">Ig-like domain-containing protein</fullName>
    </recommendedName>
</protein>
<dbReference type="AlphaFoldDB" id="A0AAD7R2L0"/>
<evidence type="ECO:0008006" key="8">
    <source>
        <dbReference type="Google" id="ProtNLM"/>
    </source>
</evidence>
<keyword evidence="5" id="KW-0812">Transmembrane</keyword>
<keyword evidence="7" id="KW-1185">Reference proteome</keyword>
<gene>
    <name evidence="6" type="ORF">AAFF_G00047830</name>
</gene>
<comment type="caution">
    <text evidence="6">The sequence shown here is derived from an EMBL/GenBank/DDBJ whole genome shotgun (WGS) entry which is preliminary data.</text>
</comment>
<evidence type="ECO:0000256" key="5">
    <source>
        <dbReference type="SAM" id="Phobius"/>
    </source>
</evidence>
<keyword evidence="2" id="KW-0732">Signal</keyword>
<evidence type="ECO:0000256" key="1">
    <source>
        <dbReference type="ARBA" id="ARBA00004370"/>
    </source>
</evidence>
<name>A0AAD7R2L0_9TELE</name>
<reference evidence="6" key="1">
    <citation type="journal article" date="2023" name="Science">
        <title>Genome structures resolve the early diversification of teleost fishes.</title>
        <authorList>
            <person name="Parey E."/>
            <person name="Louis A."/>
            <person name="Montfort J."/>
            <person name="Bouchez O."/>
            <person name="Roques C."/>
            <person name="Iampietro C."/>
            <person name="Lluch J."/>
            <person name="Castinel A."/>
            <person name="Donnadieu C."/>
            <person name="Desvignes T."/>
            <person name="Floi Bucao C."/>
            <person name="Jouanno E."/>
            <person name="Wen M."/>
            <person name="Mejri S."/>
            <person name="Dirks R."/>
            <person name="Jansen H."/>
            <person name="Henkel C."/>
            <person name="Chen W.J."/>
            <person name="Zahm M."/>
            <person name="Cabau C."/>
            <person name="Klopp C."/>
            <person name="Thompson A.W."/>
            <person name="Robinson-Rechavi M."/>
            <person name="Braasch I."/>
            <person name="Lecointre G."/>
            <person name="Bobe J."/>
            <person name="Postlethwait J.H."/>
            <person name="Berthelot C."/>
            <person name="Roest Crollius H."/>
            <person name="Guiguen Y."/>
        </authorList>
    </citation>
    <scope>NUCLEOTIDE SEQUENCE</scope>
    <source>
        <strain evidence="6">NC1722</strain>
    </source>
</reference>
<keyword evidence="5" id="KW-1133">Transmembrane helix</keyword>
<dbReference type="SUPFAM" id="SSF48726">
    <property type="entry name" value="Immunoglobulin"/>
    <property type="match status" value="1"/>
</dbReference>
<dbReference type="Gene3D" id="2.60.40.10">
    <property type="entry name" value="Immunoglobulins"/>
    <property type="match status" value="1"/>
</dbReference>
<evidence type="ECO:0000256" key="2">
    <source>
        <dbReference type="ARBA" id="ARBA00022729"/>
    </source>
</evidence>
<dbReference type="PANTHER" id="PTHR12080:SF48">
    <property type="entry name" value="IMMUNOGLOBULIN SUBTYPE DOMAIN-CONTAINING PROTEIN"/>
    <property type="match status" value="1"/>
</dbReference>
<dbReference type="InterPro" id="IPR013783">
    <property type="entry name" value="Ig-like_fold"/>
</dbReference>
<evidence type="ECO:0000256" key="4">
    <source>
        <dbReference type="ARBA" id="ARBA00023180"/>
    </source>
</evidence>
<accession>A0AAD7R2L0</accession>
<evidence type="ECO:0000313" key="7">
    <source>
        <dbReference type="Proteomes" id="UP001221898"/>
    </source>
</evidence>
<feature type="transmembrane region" description="Helical" evidence="5">
    <location>
        <begin position="161"/>
        <end position="184"/>
    </location>
</feature>
<proteinExistence type="predicted"/>